<dbReference type="InterPro" id="IPR027417">
    <property type="entry name" value="P-loop_NTPase"/>
</dbReference>
<comment type="similarity">
    <text evidence="1">Belongs to the ABC transporter superfamily.</text>
</comment>
<evidence type="ECO:0000256" key="3">
    <source>
        <dbReference type="ARBA" id="ARBA00022741"/>
    </source>
</evidence>
<evidence type="ECO:0000259" key="6">
    <source>
        <dbReference type="PROSITE" id="PS50893"/>
    </source>
</evidence>
<sequence>MLELKNVTKSYGSRDLIFQALKGVSLTVDKGEFVGIMGPSGSGKSTLLNLIGTIDKPTTGQVLLDGENPSEFNQDDLVKFRRNELGFVFQGFNLMPTLTVGENIVLPLTLDGKSVELMTNALNEMAHILGIEQLLNKRMSQISGGQAQRVAIARAMIHKPKLLLADEPTGNLDTKASKEVMRLLSNLNQRLHSTILMVTHDAFAASYCQKIIFIKDGELTQEIQRHASQSEFYDDILVCLKQLEGEADDF</sequence>
<dbReference type="GO" id="GO:0006865">
    <property type="term" value="P:amino acid transport"/>
    <property type="evidence" value="ECO:0007669"/>
    <property type="project" value="UniProtKB-KW"/>
</dbReference>
<dbReference type="SUPFAM" id="SSF52540">
    <property type="entry name" value="P-loop containing nucleoside triphosphate hydrolases"/>
    <property type="match status" value="1"/>
</dbReference>
<keyword evidence="5" id="KW-0029">Amino-acid transport</keyword>
<dbReference type="Proteomes" id="UP000189970">
    <property type="component" value="Unassembled WGS sequence"/>
</dbReference>
<dbReference type="Pfam" id="PF00005">
    <property type="entry name" value="ABC_tran"/>
    <property type="match status" value="1"/>
</dbReference>
<gene>
    <name evidence="7" type="ORF">BW731_00030</name>
</gene>
<evidence type="ECO:0000256" key="5">
    <source>
        <dbReference type="ARBA" id="ARBA00022970"/>
    </source>
</evidence>
<evidence type="ECO:0000256" key="4">
    <source>
        <dbReference type="ARBA" id="ARBA00022840"/>
    </source>
</evidence>
<protein>
    <submittedName>
        <fullName evidence="7">Bacitracin ABC transporter ATP-binding protein</fullName>
    </submittedName>
</protein>
<dbReference type="SMART" id="SM00382">
    <property type="entry name" value="AAA"/>
    <property type="match status" value="1"/>
</dbReference>
<dbReference type="RefSeq" id="WP_079344616.1">
    <property type="nucleotide sequence ID" value="NZ_MVAB01000001.1"/>
</dbReference>
<comment type="caution">
    <text evidence="7">The sequence shown here is derived from an EMBL/GenBank/DDBJ whole genome shotgun (WGS) entry which is preliminary data.</text>
</comment>
<dbReference type="AlphaFoldDB" id="A0A1V4DE23"/>
<dbReference type="PROSITE" id="PS00211">
    <property type="entry name" value="ABC_TRANSPORTER_1"/>
    <property type="match status" value="1"/>
</dbReference>
<dbReference type="Gene3D" id="3.40.50.300">
    <property type="entry name" value="P-loop containing nucleotide triphosphate hydrolases"/>
    <property type="match status" value="1"/>
</dbReference>
<keyword evidence="8" id="KW-1185">Reference proteome</keyword>
<evidence type="ECO:0000313" key="7">
    <source>
        <dbReference type="EMBL" id="OPF86693.1"/>
    </source>
</evidence>
<keyword evidence="3" id="KW-0547">Nucleotide-binding</keyword>
<evidence type="ECO:0000256" key="1">
    <source>
        <dbReference type="ARBA" id="ARBA00005417"/>
    </source>
</evidence>
<dbReference type="PANTHER" id="PTHR42798">
    <property type="entry name" value="LIPOPROTEIN-RELEASING SYSTEM ATP-BINDING PROTEIN LOLD"/>
    <property type="match status" value="1"/>
</dbReference>
<feature type="domain" description="ABC transporter" evidence="6">
    <location>
        <begin position="2"/>
        <end position="241"/>
    </location>
</feature>
<evidence type="ECO:0000313" key="8">
    <source>
        <dbReference type="Proteomes" id="UP000189970"/>
    </source>
</evidence>
<dbReference type="PANTHER" id="PTHR42798:SF7">
    <property type="entry name" value="ALPHA-D-RIBOSE 1-METHYLPHOSPHONATE 5-TRIPHOSPHATE SYNTHASE SUBUNIT PHNL"/>
    <property type="match status" value="1"/>
</dbReference>
<keyword evidence="2" id="KW-0813">Transport</keyword>
<dbReference type="InterPro" id="IPR003439">
    <property type="entry name" value="ABC_transporter-like_ATP-bd"/>
</dbReference>
<dbReference type="GO" id="GO:0005524">
    <property type="term" value="F:ATP binding"/>
    <property type="evidence" value="ECO:0007669"/>
    <property type="project" value="UniProtKB-KW"/>
</dbReference>
<dbReference type="PROSITE" id="PS50893">
    <property type="entry name" value="ABC_TRANSPORTER_2"/>
    <property type="match status" value="1"/>
</dbReference>
<organism evidence="7 8">
    <name type="scientific">Vagococcus martis</name>
    <dbReference type="NCBI Taxonomy" id="1768210"/>
    <lineage>
        <taxon>Bacteria</taxon>
        <taxon>Bacillati</taxon>
        <taxon>Bacillota</taxon>
        <taxon>Bacilli</taxon>
        <taxon>Lactobacillales</taxon>
        <taxon>Enterococcaceae</taxon>
        <taxon>Vagococcus</taxon>
    </lineage>
</organism>
<keyword evidence="4 7" id="KW-0067">ATP-binding</keyword>
<dbReference type="InterPro" id="IPR017911">
    <property type="entry name" value="MacB-like_ATP-bd"/>
</dbReference>
<accession>A0A1V4DE23</accession>
<dbReference type="InterPro" id="IPR003593">
    <property type="entry name" value="AAA+_ATPase"/>
</dbReference>
<dbReference type="GO" id="GO:0016887">
    <property type="term" value="F:ATP hydrolysis activity"/>
    <property type="evidence" value="ECO:0007669"/>
    <property type="project" value="InterPro"/>
</dbReference>
<evidence type="ECO:0000256" key="2">
    <source>
        <dbReference type="ARBA" id="ARBA00022448"/>
    </source>
</evidence>
<dbReference type="InterPro" id="IPR017871">
    <property type="entry name" value="ABC_transporter-like_CS"/>
</dbReference>
<dbReference type="GO" id="GO:0022857">
    <property type="term" value="F:transmembrane transporter activity"/>
    <property type="evidence" value="ECO:0007669"/>
    <property type="project" value="UniProtKB-ARBA"/>
</dbReference>
<reference evidence="7 8" key="1">
    <citation type="submission" date="2017-02" db="EMBL/GenBank/DDBJ databases">
        <title>Vagococcus cremeus sp. nov., isolated from the small intestine of a marten, Martes flavigula.</title>
        <authorList>
            <person name="Tak E.J."/>
            <person name="Bae J.-W."/>
        </authorList>
    </citation>
    <scope>NUCLEOTIDE SEQUENCE [LARGE SCALE GENOMIC DNA]</scope>
    <source>
        <strain evidence="7 8">D7T301</strain>
    </source>
</reference>
<name>A0A1V4DE23_9ENTE</name>
<dbReference type="CDD" id="cd03255">
    <property type="entry name" value="ABC_MJ0796_LolCDE_FtsE"/>
    <property type="match status" value="1"/>
</dbReference>
<dbReference type="EMBL" id="MVAB01000001">
    <property type="protein sequence ID" value="OPF86693.1"/>
    <property type="molecule type" value="Genomic_DNA"/>
</dbReference>
<dbReference type="FunFam" id="3.40.50.300:FF:000032">
    <property type="entry name" value="Export ABC transporter ATP-binding protein"/>
    <property type="match status" value="1"/>
</dbReference>
<proteinExistence type="inferred from homology"/>
<dbReference type="GO" id="GO:0098796">
    <property type="term" value="C:membrane protein complex"/>
    <property type="evidence" value="ECO:0007669"/>
    <property type="project" value="UniProtKB-ARBA"/>
</dbReference>